<reference evidence="1 2" key="1">
    <citation type="submission" date="2018-11" db="EMBL/GenBank/DDBJ databases">
        <title>Species Designations Belie Phenotypic and Genotypic Heterogeneity in Oral Streptococci.</title>
        <authorList>
            <person name="Velsko I."/>
        </authorList>
    </citation>
    <scope>NUCLEOTIDE SEQUENCE [LARGE SCALE GENOMIC DNA]</scope>
    <source>
        <strain evidence="1 2">BCC63</strain>
    </source>
</reference>
<dbReference type="AlphaFoldDB" id="A0A428BN99"/>
<gene>
    <name evidence="1" type="ORF">D8863_08725</name>
</gene>
<evidence type="ECO:0000313" key="2">
    <source>
        <dbReference type="Proteomes" id="UP000267593"/>
    </source>
</evidence>
<proteinExistence type="predicted"/>
<protein>
    <submittedName>
        <fullName evidence="1">Uncharacterized protein</fullName>
    </submittedName>
</protein>
<accession>A0A428BN99</accession>
<dbReference type="EMBL" id="RJNJ01000010">
    <property type="protein sequence ID" value="RSI65680.1"/>
    <property type="molecule type" value="Genomic_DNA"/>
</dbReference>
<comment type="caution">
    <text evidence="1">The sequence shown here is derived from an EMBL/GenBank/DDBJ whole genome shotgun (WGS) entry which is preliminary data.</text>
</comment>
<organism evidence="1 2">
    <name type="scientific">Streptococcus oralis</name>
    <dbReference type="NCBI Taxonomy" id="1303"/>
    <lineage>
        <taxon>Bacteria</taxon>
        <taxon>Bacillati</taxon>
        <taxon>Bacillota</taxon>
        <taxon>Bacilli</taxon>
        <taxon>Lactobacillales</taxon>
        <taxon>Streptococcaceae</taxon>
        <taxon>Streptococcus</taxon>
    </lineage>
</organism>
<name>A0A428BN99_STROR</name>
<sequence>MYIRKVIFGMELNNMDILSDEFYDIVERVFGDKIDDIVFDDIVDEPNRHTFKLDFLIYNFAGVRFIYENDLFEIHLLLNLNKEKVISKPNSHYSEISDWDSYLKEIILEIESYIPEKYLKAKGWR</sequence>
<dbReference type="Proteomes" id="UP000267593">
    <property type="component" value="Unassembled WGS sequence"/>
</dbReference>
<evidence type="ECO:0000313" key="1">
    <source>
        <dbReference type="EMBL" id="RSI65680.1"/>
    </source>
</evidence>